<dbReference type="Proteomes" id="UP001375382">
    <property type="component" value="Unassembled WGS sequence"/>
</dbReference>
<sequence length="673" mass="75265">MKRRLSQFIVRLAVMLSAALLAAASLAASASTSANEPGPVAVIGYYQLTEQNLADMAQRQALIDAVAALEGQLFTERYQLVNALQPLLRPIKRHTDDYLAQLITSSSQPAEANDSDTDNAAQTSTVYTLSSEGLLQWQQRPEIASLPEAELKPLALLQDQIFNSEPLMQVALDNIGFAAVDANTGKPLASAEQSRLRQLVYSNAFKAGHWPEQAPLPLRWQATADCGCAAEIIKQERFTNFSYGFVPYWQTDVSEIAFNTFNRIGLYSFTLGEHNQLQSPPNWRNNRQFNDFINTAQAHNTYLDIVVTAFDHISYQAADLQRLRQQLVAEVTTPMAGFALNNLQPWLSFGLSSRRTLADGITFNLDLTALTAAEQLNFATFLRDLRADLKLPAQAATTDNYFINLKVPARAVLTAALPQLMPSLSETAAAANMADTLYAPEKLAELAPLVNLLLVRFDHSVEAALSQPSGAAHEPYPFRREMKFLKTAIDTMASAEEATMLLEKILPLFEMTQLQQTGQLSEADFSNDLTYANWNFSGAAFWTLPLSQAQYKVVQQAFSVPDNYAYQHALQQLCDQVCPKRWFWRLVLALLLLSVLLLYLLATLFYYPLQRWLEHPALLYGVPLVFAVGLLLILSCDPYWHQFQSLILVAVLAAVVLGFMLYRRRQLKREHYP</sequence>
<evidence type="ECO:0000256" key="1">
    <source>
        <dbReference type="SAM" id="Phobius"/>
    </source>
</evidence>
<keyword evidence="2" id="KW-0732">Signal</keyword>
<dbReference type="RefSeq" id="WP_335734671.1">
    <property type="nucleotide sequence ID" value="NZ_JALAAR010000002.1"/>
</dbReference>
<proteinExistence type="predicted"/>
<accession>A0ABU8C370</accession>
<evidence type="ECO:0000313" key="4">
    <source>
        <dbReference type="Proteomes" id="UP001375382"/>
    </source>
</evidence>
<feature type="transmembrane region" description="Helical" evidence="1">
    <location>
        <begin position="582"/>
        <end position="605"/>
    </location>
</feature>
<reference evidence="3 4" key="1">
    <citation type="journal article" date="2023" name="Ecotoxicol. Environ. Saf.">
        <title>Mercury remediation potential of mercury-resistant strain Rheinheimera metallidurans sp. nov. isolated from a municipal waste dumping site.</title>
        <authorList>
            <person name="Yadav V."/>
            <person name="Manjhi A."/>
            <person name="Vadakedath N."/>
        </authorList>
    </citation>
    <scope>NUCLEOTIDE SEQUENCE [LARGE SCALE GENOMIC DNA]</scope>
    <source>
        <strain evidence="3 4">E-49</strain>
    </source>
</reference>
<feature type="transmembrane region" description="Helical" evidence="1">
    <location>
        <begin position="641"/>
        <end position="662"/>
    </location>
</feature>
<evidence type="ECO:0000256" key="2">
    <source>
        <dbReference type="SAM" id="SignalP"/>
    </source>
</evidence>
<gene>
    <name evidence="3" type="ORF">MN202_03340</name>
</gene>
<feature type="signal peptide" evidence="2">
    <location>
        <begin position="1"/>
        <end position="30"/>
    </location>
</feature>
<organism evidence="3 4">
    <name type="scientific">Rheinheimera muenzenbergensis</name>
    <dbReference type="NCBI Taxonomy" id="1193628"/>
    <lineage>
        <taxon>Bacteria</taxon>
        <taxon>Pseudomonadati</taxon>
        <taxon>Pseudomonadota</taxon>
        <taxon>Gammaproteobacteria</taxon>
        <taxon>Chromatiales</taxon>
        <taxon>Chromatiaceae</taxon>
        <taxon>Rheinheimera</taxon>
    </lineage>
</organism>
<feature type="transmembrane region" description="Helical" evidence="1">
    <location>
        <begin position="617"/>
        <end position="635"/>
    </location>
</feature>
<keyword evidence="1" id="KW-0472">Membrane</keyword>
<comment type="caution">
    <text evidence="3">The sequence shown here is derived from an EMBL/GenBank/DDBJ whole genome shotgun (WGS) entry which is preliminary data.</text>
</comment>
<keyword evidence="4" id="KW-1185">Reference proteome</keyword>
<feature type="chain" id="PRO_5046748413" evidence="2">
    <location>
        <begin position="31"/>
        <end position="673"/>
    </location>
</feature>
<evidence type="ECO:0000313" key="3">
    <source>
        <dbReference type="EMBL" id="MEH8016259.1"/>
    </source>
</evidence>
<protein>
    <submittedName>
        <fullName evidence="3">Uncharacterized protein</fullName>
    </submittedName>
</protein>
<dbReference type="EMBL" id="JALAAR010000002">
    <property type="protein sequence ID" value="MEH8016259.1"/>
    <property type="molecule type" value="Genomic_DNA"/>
</dbReference>
<name>A0ABU8C370_9GAMM</name>
<keyword evidence="1" id="KW-0812">Transmembrane</keyword>
<keyword evidence="1" id="KW-1133">Transmembrane helix</keyword>